<feature type="binding site" evidence="15">
    <location>
        <position position="1034"/>
    </location>
    <ligand>
        <name>ATP</name>
        <dbReference type="ChEBI" id="CHEBI:30616"/>
    </ligand>
</feature>
<dbReference type="InterPro" id="IPR027417">
    <property type="entry name" value="P-loop_NTPase"/>
</dbReference>
<dbReference type="InterPro" id="IPR017441">
    <property type="entry name" value="Protein_kinase_ATP_BS"/>
</dbReference>
<dbReference type="InterPro" id="IPR018087">
    <property type="entry name" value="Glyco_hydro_5_CS"/>
</dbReference>
<evidence type="ECO:0000256" key="10">
    <source>
        <dbReference type="ARBA" id="ARBA00023001"/>
    </source>
</evidence>
<dbReference type="InterPro" id="IPR001547">
    <property type="entry name" value="Glyco_hydro_5"/>
</dbReference>
<name>A0A4S4MQB8_9APHY</name>
<organism evidence="21 22">
    <name type="scientific">Antrodiella citrinella</name>
    <dbReference type="NCBI Taxonomy" id="2447956"/>
    <lineage>
        <taxon>Eukaryota</taxon>
        <taxon>Fungi</taxon>
        <taxon>Dikarya</taxon>
        <taxon>Basidiomycota</taxon>
        <taxon>Agaricomycotina</taxon>
        <taxon>Agaricomycetes</taxon>
        <taxon>Polyporales</taxon>
        <taxon>Steccherinaceae</taxon>
        <taxon>Antrodiella</taxon>
    </lineage>
</organism>
<feature type="domain" description="CP-type G" evidence="20">
    <location>
        <begin position="552"/>
        <end position="817"/>
    </location>
</feature>
<dbReference type="FunFam" id="3.20.20.80:FF:000124">
    <property type="entry name" value="Exported cellulase"/>
    <property type="match status" value="1"/>
</dbReference>
<comment type="subcellular location">
    <subcellularLocation>
        <location evidence="2">Cytoplasm</location>
    </subcellularLocation>
</comment>
<keyword evidence="7 15" id="KW-0547">Nucleotide-binding</keyword>
<dbReference type="GO" id="GO:0004672">
    <property type="term" value="F:protein kinase activity"/>
    <property type="evidence" value="ECO:0007669"/>
    <property type="project" value="InterPro"/>
</dbReference>
<evidence type="ECO:0000256" key="17">
    <source>
        <dbReference type="SAM" id="SignalP"/>
    </source>
</evidence>
<dbReference type="SUPFAM" id="SSF56112">
    <property type="entry name" value="Protein kinase-like (PK-like)"/>
    <property type="match status" value="1"/>
</dbReference>
<dbReference type="PROSITE" id="PS50011">
    <property type="entry name" value="PROTEIN_KINASE_DOM"/>
    <property type="match status" value="1"/>
</dbReference>
<dbReference type="CDD" id="cd01857">
    <property type="entry name" value="HSR1_MMR1"/>
    <property type="match status" value="1"/>
</dbReference>
<dbReference type="Gene3D" id="1.10.510.10">
    <property type="entry name" value="Transferase(Phosphotransferase) domain 1"/>
    <property type="match status" value="1"/>
</dbReference>
<dbReference type="EC" id="3.2.1.4" evidence="4"/>
<comment type="catalytic activity">
    <reaction evidence="1">
        <text>Endohydrolysis of (1-&gt;4)-beta-D-glucosidic linkages in cellulose, lichenin and cereal beta-D-glucans.</text>
        <dbReference type="EC" id="3.2.1.4"/>
    </reaction>
</comment>
<dbReference type="PANTHER" id="PTHR45709">
    <property type="entry name" value="LARGE SUBUNIT GTPASE 1 HOMOLOG-RELATED"/>
    <property type="match status" value="1"/>
</dbReference>
<evidence type="ECO:0000256" key="15">
    <source>
        <dbReference type="PROSITE-ProRule" id="PRU10141"/>
    </source>
</evidence>
<evidence type="ECO:0000256" key="6">
    <source>
        <dbReference type="ARBA" id="ARBA00022729"/>
    </source>
</evidence>
<keyword evidence="9 15" id="KW-0067">ATP-binding</keyword>
<keyword evidence="6 17" id="KW-0732">Signal</keyword>
<evidence type="ECO:0000256" key="2">
    <source>
        <dbReference type="ARBA" id="ARBA00004496"/>
    </source>
</evidence>
<dbReference type="PROSITE" id="PS00562">
    <property type="entry name" value="CBM1_1"/>
    <property type="match status" value="1"/>
</dbReference>
<evidence type="ECO:0000256" key="16">
    <source>
        <dbReference type="SAM" id="MobiDB-lite"/>
    </source>
</evidence>
<evidence type="ECO:0000256" key="13">
    <source>
        <dbReference type="ARBA" id="ARBA00023295"/>
    </source>
</evidence>
<dbReference type="InterPro" id="IPR000719">
    <property type="entry name" value="Prot_kinase_dom"/>
</dbReference>
<dbReference type="EMBL" id="SGPM01000188">
    <property type="protein sequence ID" value="THH28296.1"/>
    <property type="molecule type" value="Genomic_DNA"/>
</dbReference>
<evidence type="ECO:0000256" key="9">
    <source>
        <dbReference type="ARBA" id="ARBA00022840"/>
    </source>
</evidence>
<dbReference type="OrthoDB" id="61815at2759"/>
<dbReference type="Gene3D" id="3.40.50.300">
    <property type="entry name" value="P-loop containing nucleotide triphosphate hydrolases"/>
    <property type="match status" value="1"/>
</dbReference>
<dbReference type="SUPFAM" id="SSF52540">
    <property type="entry name" value="P-loop containing nucleoside triphosphate hydrolases"/>
    <property type="match status" value="1"/>
</dbReference>
<dbReference type="Gene3D" id="3.20.20.80">
    <property type="entry name" value="Glycosidases"/>
    <property type="match status" value="1"/>
</dbReference>
<dbReference type="Pfam" id="PF01926">
    <property type="entry name" value="MMR_HSR1"/>
    <property type="match status" value="1"/>
</dbReference>
<dbReference type="InterPro" id="IPR030378">
    <property type="entry name" value="G_CP_dom"/>
</dbReference>
<dbReference type="InterPro" id="IPR011009">
    <property type="entry name" value="Kinase-like_dom_sf"/>
</dbReference>
<dbReference type="Proteomes" id="UP000308730">
    <property type="component" value="Unassembled WGS sequence"/>
</dbReference>
<dbReference type="InterPro" id="IPR008271">
    <property type="entry name" value="Ser/Thr_kinase_AS"/>
</dbReference>
<evidence type="ECO:0000313" key="22">
    <source>
        <dbReference type="Proteomes" id="UP000308730"/>
    </source>
</evidence>
<evidence type="ECO:0000256" key="11">
    <source>
        <dbReference type="ARBA" id="ARBA00023134"/>
    </source>
</evidence>
<evidence type="ECO:0000259" key="20">
    <source>
        <dbReference type="PROSITE" id="PS51721"/>
    </source>
</evidence>
<dbReference type="PROSITE" id="PS00659">
    <property type="entry name" value="GLYCOSYL_HYDROL_F5"/>
    <property type="match status" value="1"/>
</dbReference>
<evidence type="ECO:0000259" key="18">
    <source>
        <dbReference type="PROSITE" id="PS50011"/>
    </source>
</evidence>
<dbReference type="GO" id="GO:0005576">
    <property type="term" value="C:extracellular region"/>
    <property type="evidence" value="ECO:0007669"/>
    <property type="project" value="InterPro"/>
</dbReference>
<keyword evidence="22" id="KW-1185">Reference proteome</keyword>
<dbReference type="Pfam" id="PF00150">
    <property type="entry name" value="Cellulase"/>
    <property type="match status" value="1"/>
</dbReference>
<dbReference type="SMART" id="SM00236">
    <property type="entry name" value="fCBD"/>
    <property type="match status" value="1"/>
</dbReference>
<keyword evidence="5" id="KW-0963">Cytoplasm</keyword>
<dbReference type="InterPro" id="IPR017853">
    <property type="entry name" value="GH"/>
</dbReference>
<dbReference type="PROSITE" id="PS51721">
    <property type="entry name" value="G_CP"/>
    <property type="match status" value="1"/>
</dbReference>
<dbReference type="InterPro" id="IPR035971">
    <property type="entry name" value="CBD_sf"/>
</dbReference>
<keyword evidence="13" id="KW-0326">Glycosidase</keyword>
<feature type="chain" id="PRO_5020832224" description="cellulase" evidence="17">
    <location>
        <begin position="20"/>
        <end position="1206"/>
    </location>
</feature>
<evidence type="ECO:0000256" key="4">
    <source>
        <dbReference type="ARBA" id="ARBA00012601"/>
    </source>
</evidence>
<keyword evidence="14" id="KW-0624">Polysaccharide degradation</keyword>
<dbReference type="Pfam" id="PF00734">
    <property type="entry name" value="CBM_1"/>
    <property type="match status" value="1"/>
</dbReference>
<dbReference type="PROSITE" id="PS00107">
    <property type="entry name" value="PROTEIN_KINASE_ATP"/>
    <property type="match status" value="1"/>
</dbReference>
<evidence type="ECO:0000256" key="14">
    <source>
        <dbReference type="ARBA" id="ARBA00023326"/>
    </source>
</evidence>
<feature type="domain" description="Protein kinase" evidence="18">
    <location>
        <begin position="1003"/>
        <end position="1206"/>
    </location>
</feature>
<feature type="region of interest" description="Disordered" evidence="16">
    <location>
        <begin position="654"/>
        <end position="721"/>
    </location>
</feature>
<dbReference type="GO" id="GO:0005525">
    <property type="term" value="F:GTP binding"/>
    <property type="evidence" value="ECO:0007669"/>
    <property type="project" value="UniProtKB-KW"/>
</dbReference>
<keyword evidence="11" id="KW-0342">GTP-binding</keyword>
<dbReference type="SUPFAM" id="SSF51445">
    <property type="entry name" value="(Trans)glycosidases"/>
    <property type="match status" value="1"/>
</dbReference>
<dbReference type="PROSITE" id="PS00108">
    <property type="entry name" value="PROTEIN_KINASE_ST"/>
    <property type="match status" value="1"/>
</dbReference>
<comment type="caution">
    <text evidence="21">The sequence shown here is derived from an EMBL/GenBank/DDBJ whole genome shotgun (WGS) entry which is preliminary data.</text>
</comment>
<keyword evidence="10" id="KW-0136">Cellulose degradation</keyword>
<dbReference type="InterPro" id="IPR006073">
    <property type="entry name" value="GTP-bd"/>
</dbReference>
<accession>A0A4S4MQB8</accession>
<dbReference type="SMART" id="SM00220">
    <property type="entry name" value="S_TKc"/>
    <property type="match status" value="1"/>
</dbReference>
<dbReference type="PROSITE" id="PS51164">
    <property type="entry name" value="CBM1_2"/>
    <property type="match status" value="1"/>
</dbReference>
<reference evidence="21 22" key="1">
    <citation type="submission" date="2019-02" db="EMBL/GenBank/DDBJ databases">
        <title>Genome sequencing of the rare red list fungi Antrodiella citrinella (Flaviporus citrinellus).</title>
        <authorList>
            <person name="Buettner E."/>
            <person name="Kellner H."/>
        </authorList>
    </citation>
    <scope>NUCLEOTIDE SEQUENCE [LARGE SCALE GENOMIC DNA]</scope>
    <source>
        <strain evidence="21 22">DSM 108506</strain>
    </source>
</reference>
<protein>
    <recommendedName>
        <fullName evidence="4">cellulase</fullName>
        <ecNumber evidence="4">3.2.1.4</ecNumber>
    </recommendedName>
</protein>
<dbReference type="InterPro" id="IPR000254">
    <property type="entry name" value="CBD"/>
</dbReference>
<dbReference type="PANTHER" id="PTHR45709:SF2">
    <property type="entry name" value="LARGE SUBUNIT GTPASE 1 HOMOLOG"/>
    <property type="match status" value="1"/>
</dbReference>
<evidence type="ECO:0000256" key="1">
    <source>
        <dbReference type="ARBA" id="ARBA00000966"/>
    </source>
</evidence>
<keyword evidence="8" id="KW-0378">Hydrolase</keyword>
<dbReference type="GO" id="GO:0003924">
    <property type="term" value="F:GTPase activity"/>
    <property type="evidence" value="ECO:0007669"/>
    <property type="project" value="InterPro"/>
</dbReference>
<dbReference type="GO" id="GO:0000054">
    <property type="term" value="P:ribosomal subunit export from nucleus"/>
    <property type="evidence" value="ECO:0007669"/>
    <property type="project" value="TreeGrafter"/>
</dbReference>
<evidence type="ECO:0000256" key="5">
    <source>
        <dbReference type="ARBA" id="ARBA00022490"/>
    </source>
</evidence>
<proteinExistence type="inferred from homology"/>
<dbReference type="GO" id="GO:0005829">
    <property type="term" value="C:cytosol"/>
    <property type="evidence" value="ECO:0007669"/>
    <property type="project" value="TreeGrafter"/>
</dbReference>
<evidence type="ECO:0000259" key="19">
    <source>
        <dbReference type="PROSITE" id="PS51164"/>
    </source>
</evidence>
<feature type="compositionally biased region" description="Acidic residues" evidence="16">
    <location>
        <begin position="677"/>
        <end position="721"/>
    </location>
</feature>
<comment type="similarity">
    <text evidence="3">Belongs to the glycosyl hydrolase 5 (cellulase A) family.</text>
</comment>
<dbReference type="AlphaFoldDB" id="A0A4S4MQB8"/>
<evidence type="ECO:0000256" key="12">
    <source>
        <dbReference type="ARBA" id="ARBA00023277"/>
    </source>
</evidence>
<dbReference type="GO" id="GO:0030248">
    <property type="term" value="F:cellulose binding"/>
    <property type="evidence" value="ECO:0007669"/>
    <property type="project" value="InterPro"/>
</dbReference>
<evidence type="ECO:0000256" key="7">
    <source>
        <dbReference type="ARBA" id="ARBA00022741"/>
    </source>
</evidence>
<evidence type="ECO:0000256" key="3">
    <source>
        <dbReference type="ARBA" id="ARBA00005641"/>
    </source>
</evidence>
<keyword evidence="12" id="KW-0119">Carbohydrate metabolism</keyword>
<feature type="signal peptide" evidence="17">
    <location>
        <begin position="1"/>
        <end position="19"/>
    </location>
</feature>
<feature type="compositionally biased region" description="Basic and acidic residues" evidence="16">
    <location>
        <begin position="654"/>
        <end position="663"/>
    </location>
</feature>
<gene>
    <name evidence="21" type="ORF">EUX98_g5893</name>
</gene>
<dbReference type="Pfam" id="PF00069">
    <property type="entry name" value="Pkinase"/>
    <property type="match status" value="1"/>
</dbReference>
<evidence type="ECO:0000256" key="8">
    <source>
        <dbReference type="ARBA" id="ARBA00022801"/>
    </source>
</evidence>
<feature type="domain" description="CBM1" evidence="19">
    <location>
        <begin position="19"/>
        <end position="55"/>
    </location>
</feature>
<evidence type="ECO:0000313" key="21">
    <source>
        <dbReference type="EMBL" id="THH28296.1"/>
    </source>
</evidence>
<dbReference type="GO" id="GO:0030245">
    <property type="term" value="P:cellulose catabolic process"/>
    <property type="evidence" value="ECO:0007669"/>
    <property type="project" value="UniProtKB-KW"/>
</dbReference>
<dbReference type="SUPFAM" id="SSF57180">
    <property type="entry name" value="Cellulose-binding domain"/>
    <property type="match status" value="1"/>
</dbReference>
<dbReference type="InterPro" id="IPR043358">
    <property type="entry name" value="GNL1-like"/>
</dbReference>
<sequence length="1206" mass="132195">MLHFSSSLILLATVSVALAQQQEWAQCGGIGWSGATTCVSGTVCTELNSYYSQCIPGAAPPPSTTAPTTGAPAPTATGALIRLGGVNTAGYDFSVATNGSFTGTGVSPPTAQYTHFAGEGANLFRIPFAWQLMTPTLGGSIDQGFLSEYDATVQSALSSGPNVFVIVDVHNYARWNGGVIGQGGPTNAQFISLWTQLVAKYGQNERIIFGIMNEPHDLPSVATWVDTVQQVVTAVRTAGATNFLLLPGSSYSSAQAFPTEAGPLLVQVTDPLGNTDKLIFDVHKYLDSDNSGTHADCVTDNVDVLTTLVQFLQANGNRQALLSETGGGNTASCEQMVGTELAFVKTNYPTLAGFAVWAAGAFDDTYVLSVSPDGNTDQPLWTQAVLRDVIMPAPKGKKSSGLGRAIINRKVKDARRTHDDSGLYITDVENTTRLMSITQERDLDEFLNTATLAGTQFTAERRNVKVISAPAGTQHNPYLLSEEEEKKALQKHQENKEKLRVPRRPAWTKTLTTVQLDRQEKDAFLDWRRGLAQLSEQENLLLTPFERNIEVWRQLWRVLERSHLVVQIVDARNPLRFRCEDLESYVKDVEGSEGESETGKDKRKNLLLINKSDLLTSKQRRQWADYFDAQGVQYAFYSAANAAALQKARKEEQEAQERLEAREGAAYSGDRLPVLDDMVDDDGDDSEDDSEDGDLWEDDSEDGSEDDSDNDIFQFEDESDDIQDPRARVLSVLELEELFLRVAPDLGTFADSNGNAPTKVVVGLVGYPNVGKSSTINSLIGEKKVSVSSTPGKTKHFQTIQLSPAMTLCDCPGLVFPQFTTTRADLVCDGVLPIDQLREFTGPISLVTQRIPKEVLEATYGLTIKVQLPDEGGTGEVTAENFLISYAVGRGFTRSGQGNPDEARAARVVLKDYVNAKILFCHAPPGIEDDIFNQQTREICLRRAAGKKRAPVTRVGKGADTFIAAPRGPDTEFTCMHLSQARKDRPDVFNSVTVKEQSLGRWIVTSHSLGSGSFATVRLAMDTSQSVHRQVACKTIKRKQGDRRNTVVKEAQILGALNHPNINRVYDVVSDSKHIHIFLELCTGGDLFSYIAHYEATGYRLCEGEAQYIMYQLLQGLEYLHDRLISHRDLKPENILLYSPGPYPRIQIADFGLARPKSYQETLNVCGTVPYLPPEGIVALDNKLMGYVGIPADCWSAGVIMYLMLS</sequence>
<dbReference type="GO" id="GO:0008810">
    <property type="term" value="F:cellulase activity"/>
    <property type="evidence" value="ECO:0007669"/>
    <property type="project" value="UniProtKB-EC"/>
</dbReference>
<dbReference type="GO" id="GO:0005524">
    <property type="term" value="F:ATP binding"/>
    <property type="evidence" value="ECO:0007669"/>
    <property type="project" value="UniProtKB-UniRule"/>
</dbReference>